<dbReference type="OrthoDB" id="5829325at2"/>
<evidence type="ECO:0000256" key="2">
    <source>
        <dbReference type="SAM" id="SignalP"/>
    </source>
</evidence>
<protein>
    <recommendedName>
        <fullName evidence="5">DUF4382 domain-containing protein</fullName>
    </recommendedName>
</protein>
<feature type="region of interest" description="Disordered" evidence="1">
    <location>
        <begin position="21"/>
        <end position="48"/>
    </location>
</feature>
<evidence type="ECO:0000256" key="1">
    <source>
        <dbReference type="SAM" id="MobiDB-lite"/>
    </source>
</evidence>
<name>A0A2T3JHV2_9GAMM</name>
<keyword evidence="4" id="KW-1185">Reference proteome</keyword>
<keyword evidence="2" id="KW-0732">Signal</keyword>
<feature type="signal peptide" evidence="2">
    <location>
        <begin position="1"/>
        <end position="19"/>
    </location>
</feature>
<sequence length="346" mass="37011">MKKIILMVLTMFVVVGCGGGGGDSSTTSASDSDSGDSGGGTATSSDGAKADVPISVDVVVPPTEVPDGDELQACVAIDAVSVTDLAGTITEWTTKSMNNPDEISNKQCIPADSSIPVDNDGYPKFIVIDLHDLTDVDIIQLISDQLVAAGEYTGMSLSVIQGTYDSLIGDTLGQPQYYSYVGDALNKQYMEVVDELSFDGLDINIDVPTTYTMTFDLRSMLQMLENAYYLKNKGLRLVDNLMAATIYGDVDPATCDSADNAYVYLYDSDDSGYGDLGSDNPPVHTAKVVDSQYSMGYVPEGTYDVMLACNALADLPNQIDLDIDLDEDSMHDDQSVSGGQEYYKPF</sequence>
<proteinExistence type="predicted"/>
<feature type="chain" id="PRO_5015725168" description="DUF4382 domain-containing protein" evidence="2">
    <location>
        <begin position="20"/>
        <end position="346"/>
    </location>
</feature>
<reference evidence="3 4" key="1">
    <citation type="submission" date="2018-01" db="EMBL/GenBank/DDBJ databases">
        <title>Whole genome sequencing of Histamine producing bacteria.</title>
        <authorList>
            <person name="Butler K."/>
        </authorList>
    </citation>
    <scope>NUCLEOTIDE SEQUENCE [LARGE SCALE GENOMIC DNA]</scope>
    <source>
        <strain evidence="3 4">JCM 12947</strain>
    </source>
</reference>
<dbReference type="EMBL" id="PYMJ01000009">
    <property type="protein sequence ID" value="PSU48556.1"/>
    <property type="molecule type" value="Genomic_DNA"/>
</dbReference>
<evidence type="ECO:0008006" key="5">
    <source>
        <dbReference type="Google" id="ProtNLM"/>
    </source>
</evidence>
<comment type="caution">
    <text evidence="3">The sequence shown here is derived from an EMBL/GenBank/DDBJ whole genome shotgun (WGS) entry which is preliminary data.</text>
</comment>
<dbReference type="PROSITE" id="PS51257">
    <property type="entry name" value="PROKAR_LIPOPROTEIN"/>
    <property type="match status" value="1"/>
</dbReference>
<organism evidence="3 4">
    <name type="scientific">Photobacterium frigidiphilum</name>
    <dbReference type="NCBI Taxonomy" id="264736"/>
    <lineage>
        <taxon>Bacteria</taxon>
        <taxon>Pseudomonadati</taxon>
        <taxon>Pseudomonadota</taxon>
        <taxon>Gammaproteobacteria</taxon>
        <taxon>Vibrionales</taxon>
        <taxon>Vibrionaceae</taxon>
        <taxon>Photobacterium</taxon>
    </lineage>
</organism>
<accession>A0A2T3JHV2</accession>
<gene>
    <name evidence="3" type="ORF">C9J12_10905</name>
</gene>
<dbReference type="AlphaFoldDB" id="A0A2T3JHV2"/>
<evidence type="ECO:0000313" key="4">
    <source>
        <dbReference type="Proteomes" id="UP000240987"/>
    </source>
</evidence>
<dbReference type="RefSeq" id="WP_107242745.1">
    <property type="nucleotide sequence ID" value="NZ_PYMJ01000009.1"/>
</dbReference>
<dbReference type="Proteomes" id="UP000240987">
    <property type="component" value="Unassembled WGS sequence"/>
</dbReference>
<evidence type="ECO:0000313" key="3">
    <source>
        <dbReference type="EMBL" id="PSU48556.1"/>
    </source>
</evidence>